<dbReference type="Proteomes" id="UP000735302">
    <property type="component" value="Unassembled WGS sequence"/>
</dbReference>
<keyword evidence="2" id="KW-1185">Reference proteome</keyword>
<proteinExistence type="predicted"/>
<evidence type="ECO:0000313" key="2">
    <source>
        <dbReference type="Proteomes" id="UP000735302"/>
    </source>
</evidence>
<comment type="caution">
    <text evidence="1">The sequence shown here is derived from an EMBL/GenBank/DDBJ whole genome shotgun (WGS) entry which is preliminary data.</text>
</comment>
<protein>
    <submittedName>
        <fullName evidence="1">Uncharacterized protein</fullName>
    </submittedName>
</protein>
<organism evidence="1 2">
    <name type="scientific">Plakobranchus ocellatus</name>
    <dbReference type="NCBI Taxonomy" id="259542"/>
    <lineage>
        <taxon>Eukaryota</taxon>
        <taxon>Metazoa</taxon>
        <taxon>Spiralia</taxon>
        <taxon>Lophotrochozoa</taxon>
        <taxon>Mollusca</taxon>
        <taxon>Gastropoda</taxon>
        <taxon>Heterobranchia</taxon>
        <taxon>Euthyneura</taxon>
        <taxon>Panpulmonata</taxon>
        <taxon>Sacoglossa</taxon>
        <taxon>Placobranchoidea</taxon>
        <taxon>Plakobranchidae</taxon>
        <taxon>Plakobranchus</taxon>
    </lineage>
</organism>
<sequence>MGYEWDEVLPKQFQGGIQDWVVGFKEICNWKIPRRLTAGYWKDMIGAELIVFVDVHEILKRRKGYGAYYHLVKELEFDHEKI</sequence>
<reference evidence="1 2" key="1">
    <citation type="journal article" date="2021" name="Elife">
        <title>Chloroplast acquisition without the gene transfer in kleptoplastic sea slugs, Plakobranchus ocellatus.</title>
        <authorList>
            <person name="Maeda T."/>
            <person name="Takahashi S."/>
            <person name="Yoshida T."/>
            <person name="Shimamura S."/>
            <person name="Takaki Y."/>
            <person name="Nagai Y."/>
            <person name="Toyoda A."/>
            <person name="Suzuki Y."/>
            <person name="Arimoto A."/>
            <person name="Ishii H."/>
            <person name="Satoh N."/>
            <person name="Nishiyama T."/>
            <person name="Hasebe M."/>
            <person name="Maruyama T."/>
            <person name="Minagawa J."/>
            <person name="Obokata J."/>
            <person name="Shigenobu S."/>
        </authorList>
    </citation>
    <scope>NUCLEOTIDE SEQUENCE [LARGE SCALE GENOMIC DNA]</scope>
</reference>
<dbReference type="AlphaFoldDB" id="A0AAV4D049"/>
<evidence type="ECO:0000313" key="1">
    <source>
        <dbReference type="EMBL" id="GFO37562.1"/>
    </source>
</evidence>
<accession>A0AAV4D049</accession>
<dbReference type="EMBL" id="BLXT01007265">
    <property type="protein sequence ID" value="GFO37562.1"/>
    <property type="molecule type" value="Genomic_DNA"/>
</dbReference>
<gene>
    <name evidence="1" type="ORF">PoB_006406700</name>
</gene>
<name>A0AAV4D049_9GAST</name>